<dbReference type="InterPro" id="IPR029044">
    <property type="entry name" value="Nucleotide-diphossugar_trans"/>
</dbReference>
<comment type="catalytic activity">
    <reaction evidence="5 6">
        <text>alpha-D-glucose 1-phosphate + UTP + H(+) = UDP-alpha-D-glucose + diphosphate</text>
        <dbReference type="Rhea" id="RHEA:19889"/>
        <dbReference type="ChEBI" id="CHEBI:15378"/>
        <dbReference type="ChEBI" id="CHEBI:33019"/>
        <dbReference type="ChEBI" id="CHEBI:46398"/>
        <dbReference type="ChEBI" id="CHEBI:58601"/>
        <dbReference type="ChEBI" id="CHEBI:58885"/>
        <dbReference type="EC" id="2.7.7.9"/>
    </reaction>
</comment>
<dbReference type="InterPro" id="IPR005771">
    <property type="entry name" value="GalU_uridylyltTrfase_bac/arc"/>
</dbReference>
<reference evidence="8 9" key="1">
    <citation type="submission" date="2017-09" db="EMBL/GenBank/DDBJ databases">
        <title>Depth-based differentiation of microbial function through sediment-hosted aquifers and enrichment of novel symbionts in the deep terrestrial subsurface.</title>
        <authorList>
            <person name="Probst A.J."/>
            <person name="Ladd B."/>
            <person name="Jarett J.K."/>
            <person name="Geller-Mcgrath D.E."/>
            <person name="Sieber C.M."/>
            <person name="Emerson J.B."/>
            <person name="Anantharaman K."/>
            <person name="Thomas B.C."/>
            <person name="Malmstrom R."/>
            <person name="Stieglmeier M."/>
            <person name="Klingl A."/>
            <person name="Woyke T."/>
            <person name="Ryan C.M."/>
            <person name="Banfield J.F."/>
        </authorList>
    </citation>
    <scope>NUCLEOTIDE SEQUENCE [LARGE SCALE GENOMIC DNA]</scope>
    <source>
        <strain evidence="8">CG23_combo_of_CG06-09_8_20_14_all_40_13</strain>
    </source>
</reference>
<evidence type="ECO:0000256" key="2">
    <source>
        <dbReference type="ARBA" id="ARBA00012415"/>
    </source>
</evidence>
<dbReference type="CDD" id="cd02541">
    <property type="entry name" value="UGPase_prokaryotic"/>
    <property type="match status" value="1"/>
</dbReference>
<comment type="caution">
    <text evidence="8">The sequence shown here is derived from an EMBL/GenBank/DDBJ whole genome shotgun (WGS) entry which is preliminary data.</text>
</comment>
<dbReference type="GO" id="GO:0006011">
    <property type="term" value="P:UDP-alpha-D-glucose metabolic process"/>
    <property type="evidence" value="ECO:0007669"/>
    <property type="project" value="InterPro"/>
</dbReference>
<dbReference type="Gene3D" id="3.90.550.10">
    <property type="entry name" value="Spore Coat Polysaccharide Biosynthesis Protein SpsA, Chain A"/>
    <property type="match status" value="1"/>
</dbReference>
<evidence type="ECO:0000313" key="9">
    <source>
        <dbReference type="Proteomes" id="UP000231567"/>
    </source>
</evidence>
<dbReference type="Pfam" id="PF00483">
    <property type="entry name" value="NTP_transferase"/>
    <property type="match status" value="1"/>
</dbReference>
<evidence type="ECO:0000256" key="1">
    <source>
        <dbReference type="ARBA" id="ARBA00006890"/>
    </source>
</evidence>
<keyword evidence="4 6" id="KW-0548">Nucleotidyltransferase</keyword>
<protein>
    <recommendedName>
        <fullName evidence="2 6">UTP--glucose-1-phosphate uridylyltransferase</fullName>
        <ecNumber evidence="2 6">2.7.7.9</ecNumber>
    </recommendedName>
    <alternativeName>
        <fullName evidence="6">UDP-glucose pyrophosphorylase</fullName>
    </alternativeName>
</protein>
<feature type="domain" description="Nucleotidyl transferase" evidence="7">
    <location>
        <begin position="10"/>
        <end position="266"/>
    </location>
</feature>
<name>A0A2G9YRD0_9BACT</name>
<evidence type="ECO:0000259" key="7">
    <source>
        <dbReference type="Pfam" id="PF00483"/>
    </source>
</evidence>
<dbReference type="NCBIfam" id="TIGR01099">
    <property type="entry name" value="galU"/>
    <property type="match status" value="1"/>
</dbReference>
<evidence type="ECO:0000256" key="6">
    <source>
        <dbReference type="RuleBase" id="RU361259"/>
    </source>
</evidence>
<evidence type="ECO:0000313" key="8">
    <source>
        <dbReference type="EMBL" id="PIP21797.1"/>
    </source>
</evidence>
<sequence>MKVKKAVFPVAGLGIRFLPVTKAQPKEMLPLVDKPMIQYAVEEAIAAGIFEFVMVTGRDKRAIEDHFDHSFELEEMLKAKGKTDLLAEVEKISAKGDFIYIRQKKPLGLGHAVLCAKPIVCNEPFAVFLPDEIVQGPSPEIGHLLKIFEEKQCSVIALMKSPREELSRYGIIKPKGDIASGVFEIEDLVEKPSPQEAPSDLAIDGRYILTPEIFACLEQSEAGAGGELQLTDGIRKLLQKQKVYGCVLQGNRLDAGEKLGFLQANITLALEREDLKEDLKKFLKELKI</sequence>
<evidence type="ECO:0000256" key="3">
    <source>
        <dbReference type="ARBA" id="ARBA00022679"/>
    </source>
</evidence>
<dbReference type="PANTHER" id="PTHR43197">
    <property type="entry name" value="UTP--GLUCOSE-1-PHOSPHATE URIDYLYLTRANSFERASE"/>
    <property type="match status" value="1"/>
</dbReference>
<gene>
    <name evidence="8" type="primary">galU</name>
    <name evidence="8" type="ORF">COX39_01140</name>
</gene>
<accession>A0A2G9YRD0</accession>
<dbReference type="EMBL" id="PCRM01000017">
    <property type="protein sequence ID" value="PIP21797.1"/>
    <property type="molecule type" value="Genomic_DNA"/>
</dbReference>
<dbReference type="Proteomes" id="UP000231567">
    <property type="component" value="Unassembled WGS sequence"/>
</dbReference>
<dbReference type="EC" id="2.7.7.9" evidence="2 6"/>
<comment type="similarity">
    <text evidence="1 6">Belongs to the UDPGP type 2 family.</text>
</comment>
<dbReference type="PANTHER" id="PTHR43197:SF1">
    <property type="entry name" value="UTP--GLUCOSE-1-PHOSPHATE URIDYLYLTRANSFERASE"/>
    <property type="match status" value="1"/>
</dbReference>
<keyword evidence="3 6" id="KW-0808">Transferase</keyword>
<evidence type="ECO:0000256" key="4">
    <source>
        <dbReference type="ARBA" id="ARBA00022695"/>
    </source>
</evidence>
<dbReference type="SUPFAM" id="SSF53448">
    <property type="entry name" value="Nucleotide-diphospho-sugar transferases"/>
    <property type="match status" value="1"/>
</dbReference>
<dbReference type="InterPro" id="IPR005835">
    <property type="entry name" value="NTP_transferase_dom"/>
</dbReference>
<organism evidence="8 9">
    <name type="scientific">Candidatus Nealsonbacteria bacterium CG23_combo_of_CG06-09_8_20_14_all_40_13</name>
    <dbReference type="NCBI Taxonomy" id="1974724"/>
    <lineage>
        <taxon>Bacteria</taxon>
        <taxon>Candidatus Nealsoniibacteriota</taxon>
    </lineage>
</organism>
<evidence type="ECO:0000256" key="5">
    <source>
        <dbReference type="ARBA" id="ARBA00048128"/>
    </source>
</evidence>
<proteinExistence type="inferred from homology"/>
<dbReference type="AlphaFoldDB" id="A0A2G9YRD0"/>
<dbReference type="GO" id="GO:0003983">
    <property type="term" value="F:UTP:glucose-1-phosphate uridylyltransferase activity"/>
    <property type="evidence" value="ECO:0007669"/>
    <property type="project" value="UniProtKB-EC"/>
</dbReference>